<gene>
    <name evidence="1" type="ORF">J2S66_005968</name>
</gene>
<dbReference type="Proteomes" id="UP001268819">
    <property type="component" value="Unassembled WGS sequence"/>
</dbReference>
<keyword evidence="2" id="KW-1185">Reference proteome</keyword>
<name>A0ABU1Q633_9PSEU</name>
<protein>
    <recommendedName>
        <fullName evidence="3">DUF3800 domain-containing protein</fullName>
    </recommendedName>
</protein>
<evidence type="ECO:0000313" key="2">
    <source>
        <dbReference type="Proteomes" id="UP001268819"/>
    </source>
</evidence>
<proteinExistence type="predicted"/>
<sequence>MSTHVFVDESTRNAYYLVAAYVPITELGPVRRAMRALCLPGERRVHFQAERDNRRREIVSCLTGLSARSRVYTGRGPKDAVRAALLRALVADVVDAGGRRLVVESRGHTRDRDDRRQVVSTLQRLRVPMDVLSYEHFEPHEDPALWIADAVAWCFGAAGEWRRRVEPLIDKVVDLDQPHRA</sequence>
<reference evidence="1 2" key="1">
    <citation type="submission" date="2023-07" db="EMBL/GenBank/DDBJ databases">
        <title>Sequencing the genomes of 1000 actinobacteria strains.</title>
        <authorList>
            <person name="Klenk H.-P."/>
        </authorList>
    </citation>
    <scope>NUCLEOTIDE SEQUENCE [LARGE SCALE GENOMIC DNA]</scope>
    <source>
        <strain evidence="1 2">DSM 43749</strain>
    </source>
</reference>
<organism evidence="1 2">
    <name type="scientific">Saccharothrix longispora</name>
    <dbReference type="NCBI Taxonomy" id="33920"/>
    <lineage>
        <taxon>Bacteria</taxon>
        <taxon>Bacillati</taxon>
        <taxon>Actinomycetota</taxon>
        <taxon>Actinomycetes</taxon>
        <taxon>Pseudonocardiales</taxon>
        <taxon>Pseudonocardiaceae</taxon>
        <taxon>Saccharothrix</taxon>
    </lineage>
</organism>
<evidence type="ECO:0000313" key="1">
    <source>
        <dbReference type="EMBL" id="MDR6597584.1"/>
    </source>
</evidence>
<accession>A0ABU1Q633</accession>
<comment type="caution">
    <text evidence="1">The sequence shown here is derived from an EMBL/GenBank/DDBJ whole genome shotgun (WGS) entry which is preliminary data.</text>
</comment>
<dbReference type="RefSeq" id="WP_310311026.1">
    <property type="nucleotide sequence ID" value="NZ_BAAAXB010000001.1"/>
</dbReference>
<dbReference type="EMBL" id="JAVDSG010000001">
    <property type="protein sequence ID" value="MDR6597584.1"/>
    <property type="molecule type" value="Genomic_DNA"/>
</dbReference>
<evidence type="ECO:0008006" key="3">
    <source>
        <dbReference type="Google" id="ProtNLM"/>
    </source>
</evidence>